<dbReference type="NCBIfam" id="TIGR00730">
    <property type="entry name" value="Rossman fold protein, TIGR00730 family"/>
    <property type="match status" value="1"/>
</dbReference>
<comment type="similarity">
    <text evidence="1">Belongs to the LOG family.</text>
</comment>
<reference evidence="2 3" key="1">
    <citation type="journal article" date="2015" name="Nature">
        <title>rRNA introns, odd ribosomes, and small enigmatic genomes across a large radiation of phyla.</title>
        <authorList>
            <person name="Brown C.T."/>
            <person name="Hug L.A."/>
            <person name="Thomas B.C."/>
            <person name="Sharon I."/>
            <person name="Castelle C.J."/>
            <person name="Singh A."/>
            <person name="Wilkins M.J."/>
            <person name="Williams K.H."/>
            <person name="Banfield J.F."/>
        </authorList>
    </citation>
    <scope>NUCLEOTIDE SEQUENCE [LARGE SCALE GENOMIC DNA]</scope>
</reference>
<gene>
    <name evidence="2" type="ORF">UT75_C0003G0072</name>
</gene>
<accession>A0A0G0TST8</accession>
<dbReference type="Proteomes" id="UP000034072">
    <property type="component" value="Unassembled WGS sequence"/>
</dbReference>
<dbReference type="PATRIC" id="fig|1619033.3.peg.336"/>
<keyword evidence="1" id="KW-0378">Hydrolase</keyword>
<dbReference type="InterPro" id="IPR005269">
    <property type="entry name" value="LOG"/>
</dbReference>
<evidence type="ECO:0000313" key="2">
    <source>
        <dbReference type="EMBL" id="KKR40942.1"/>
    </source>
</evidence>
<proteinExistence type="inferred from homology"/>
<keyword evidence="1" id="KW-0203">Cytokinin biosynthesis</keyword>
<dbReference type="EMBL" id="LBXZ01000003">
    <property type="protein sequence ID" value="KKR40942.1"/>
    <property type="molecule type" value="Genomic_DNA"/>
</dbReference>
<name>A0A0G0TST8_9BACT</name>
<comment type="caution">
    <text evidence="2">The sequence shown here is derived from an EMBL/GenBank/DDBJ whole genome shotgun (WGS) entry which is preliminary data.</text>
</comment>
<sequence length="245" mass="28396">MEKEKYNLPVSKLPIEAEELPDKDFRHSFHWRIFKIMGEFVEGWEFLADLKKSVTFFGSAQFKEDNEWYKQAQKLGYLLAKEGFDIITGGGPGIMEAGNRGAWEANEETGNKDEAIGNSIGLNIKLPNEQRINRFVDQSVAFHYFFTRKVMLSYYAQAYVYFPGGFGTLDEAFELLTLIQTKKVPKIPIIFVGKKYWGPLTDWMRNSMLKEFEAIDEEDLTLYRIVDTAEEAFGYIKDSPLRKNF</sequence>
<dbReference type="InterPro" id="IPR031100">
    <property type="entry name" value="LOG_fam"/>
</dbReference>
<dbReference type="EC" id="3.2.2.n1" evidence="1"/>
<dbReference type="AlphaFoldDB" id="A0A0G0TST8"/>
<organism evidence="2 3">
    <name type="scientific">Candidatus Yanofskybacteria bacterium GW2011_GWE2_40_11</name>
    <dbReference type="NCBI Taxonomy" id="1619033"/>
    <lineage>
        <taxon>Bacteria</taxon>
        <taxon>Candidatus Yanofskyibacteriota</taxon>
    </lineage>
</organism>
<dbReference type="Gene3D" id="3.40.50.450">
    <property type="match status" value="1"/>
</dbReference>
<dbReference type="GO" id="GO:0009691">
    <property type="term" value="P:cytokinin biosynthetic process"/>
    <property type="evidence" value="ECO:0007669"/>
    <property type="project" value="UniProtKB-UniRule"/>
</dbReference>
<protein>
    <recommendedName>
        <fullName evidence="1">Cytokinin riboside 5'-monophosphate phosphoribohydrolase</fullName>
        <ecNumber evidence="1">3.2.2.n1</ecNumber>
    </recommendedName>
</protein>
<dbReference type="Pfam" id="PF03641">
    <property type="entry name" value="Lysine_decarbox"/>
    <property type="match status" value="1"/>
</dbReference>
<dbReference type="SUPFAM" id="SSF102405">
    <property type="entry name" value="MCP/YpsA-like"/>
    <property type="match status" value="1"/>
</dbReference>
<dbReference type="PANTHER" id="PTHR43393">
    <property type="entry name" value="CYTOKININ RIBOSIDE 5'-MONOPHOSPHATE PHOSPHORIBOHYDROLASE"/>
    <property type="match status" value="1"/>
</dbReference>
<dbReference type="GO" id="GO:0005829">
    <property type="term" value="C:cytosol"/>
    <property type="evidence" value="ECO:0007669"/>
    <property type="project" value="TreeGrafter"/>
</dbReference>
<dbReference type="GO" id="GO:0016787">
    <property type="term" value="F:hydrolase activity"/>
    <property type="evidence" value="ECO:0007669"/>
    <property type="project" value="UniProtKB-KW"/>
</dbReference>
<dbReference type="PANTHER" id="PTHR43393:SF3">
    <property type="entry name" value="LYSINE DECARBOXYLASE-LIKE PROTEIN"/>
    <property type="match status" value="1"/>
</dbReference>
<evidence type="ECO:0000256" key="1">
    <source>
        <dbReference type="RuleBase" id="RU363015"/>
    </source>
</evidence>
<evidence type="ECO:0000313" key="3">
    <source>
        <dbReference type="Proteomes" id="UP000034072"/>
    </source>
</evidence>
<dbReference type="InterPro" id="IPR052341">
    <property type="entry name" value="LOG_family_nucleotidases"/>
</dbReference>